<evidence type="ECO:0000313" key="5">
    <source>
        <dbReference type="Proteomes" id="UP001251528"/>
    </source>
</evidence>
<feature type="region of interest" description="Disordered" evidence="2">
    <location>
        <begin position="1"/>
        <end position="30"/>
    </location>
</feature>
<dbReference type="Proteomes" id="UP001251528">
    <property type="component" value="Unassembled WGS sequence"/>
</dbReference>
<organism evidence="4 5">
    <name type="scientific">Conoideocrella luteorostrata</name>
    <dbReference type="NCBI Taxonomy" id="1105319"/>
    <lineage>
        <taxon>Eukaryota</taxon>
        <taxon>Fungi</taxon>
        <taxon>Dikarya</taxon>
        <taxon>Ascomycota</taxon>
        <taxon>Pezizomycotina</taxon>
        <taxon>Sordariomycetes</taxon>
        <taxon>Hypocreomycetidae</taxon>
        <taxon>Hypocreales</taxon>
        <taxon>Clavicipitaceae</taxon>
        <taxon>Conoideocrella</taxon>
    </lineage>
</organism>
<sequence length="619" mass="68511">MNPGAEKEFRDGSTPLNSSESHRAPYRGPTSTEFTLKVVMDDFGDIGSSSSNNRKTRSSCVPLNINTTSDSEFLADQKPLARLLSDDPLQEMGLCEVQRLISVFTTGPGLIYPIVESSELLETSQRLFEAFGNAKASQKVIDLIDAAEELTCPSTVTLKLVLANALAQENCQLNRPGQRLFDSIRSSLGSSFWGVSDLRKVLNWVLVASINLCFTKALLHFHLDEELQASRVTAHASRLCLELGINRRDILGADKELDDAVLAAKLVLAVFVLDRRSSIALGIPFVIQDQDLETALVVQDKGGLYLQTTASLARIAGEASRMVSRLSDKTANIKSEEIDYLDYQLSQAQRAIPSEFQFQLADFANDHILGDVHRSDLYRNVILFLRVNHLRSLIHRPALYTTERFTVYQGYALTAIDSARETVQVLHQLGHKTVILQTHPIFFKFFLTSSFSILMLAIVKGSANQTQPRANGQLSVKGHVQREFYLALDLFQLLSGRSPAMMRIWKYVSRLETVAAQLGFVVRAAPRESALASQADSEIPSESLEPIYENGLSQAYQPRQTPGVQKESSEQISSQCMGMQFSSELYPFWGVAPDLSAPMMFGSDFDIFDTGKGGTEDGC</sequence>
<dbReference type="GO" id="GO:0003677">
    <property type="term" value="F:DNA binding"/>
    <property type="evidence" value="ECO:0007669"/>
    <property type="project" value="InterPro"/>
</dbReference>
<dbReference type="CDD" id="cd12148">
    <property type="entry name" value="fungal_TF_MHR"/>
    <property type="match status" value="1"/>
</dbReference>
<evidence type="ECO:0000259" key="3">
    <source>
        <dbReference type="SMART" id="SM00906"/>
    </source>
</evidence>
<evidence type="ECO:0000313" key="4">
    <source>
        <dbReference type="EMBL" id="KAK2612038.1"/>
    </source>
</evidence>
<dbReference type="GO" id="GO:0003700">
    <property type="term" value="F:DNA-binding transcription factor activity"/>
    <property type="evidence" value="ECO:0007669"/>
    <property type="project" value="InterPro"/>
</dbReference>
<comment type="caution">
    <text evidence="4">The sequence shown here is derived from an EMBL/GenBank/DDBJ whole genome shotgun (WGS) entry which is preliminary data.</text>
</comment>
<protein>
    <recommendedName>
        <fullName evidence="3">Xylanolytic transcriptional activator regulatory domain-containing protein</fullName>
    </recommendedName>
</protein>
<dbReference type="InterPro" id="IPR007219">
    <property type="entry name" value="XnlR_reg_dom"/>
</dbReference>
<name>A0AAJ0CZ68_9HYPO</name>
<keyword evidence="1" id="KW-0539">Nucleus</keyword>
<evidence type="ECO:0000256" key="2">
    <source>
        <dbReference type="SAM" id="MobiDB-lite"/>
    </source>
</evidence>
<dbReference type="GO" id="GO:0006351">
    <property type="term" value="P:DNA-templated transcription"/>
    <property type="evidence" value="ECO:0007669"/>
    <property type="project" value="InterPro"/>
</dbReference>
<dbReference type="InterPro" id="IPR050987">
    <property type="entry name" value="AtrR-like"/>
</dbReference>
<accession>A0AAJ0CZ68</accession>
<feature type="compositionally biased region" description="Basic and acidic residues" evidence="2">
    <location>
        <begin position="1"/>
        <end position="11"/>
    </location>
</feature>
<keyword evidence="5" id="KW-1185">Reference proteome</keyword>
<feature type="domain" description="Xylanolytic transcriptional activator regulatory" evidence="3">
    <location>
        <begin position="229"/>
        <end position="303"/>
    </location>
</feature>
<dbReference type="AlphaFoldDB" id="A0AAJ0CZ68"/>
<proteinExistence type="predicted"/>
<dbReference type="EMBL" id="JASWJB010000022">
    <property type="protein sequence ID" value="KAK2612038.1"/>
    <property type="molecule type" value="Genomic_DNA"/>
</dbReference>
<dbReference type="PANTHER" id="PTHR46910">
    <property type="entry name" value="TRANSCRIPTION FACTOR PDR1"/>
    <property type="match status" value="1"/>
</dbReference>
<dbReference type="GO" id="GO:0008270">
    <property type="term" value="F:zinc ion binding"/>
    <property type="evidence" value="ECO:0007669"/>
    <property type="project" value="InterPro"/>
</dbReference>
<evidence type="ECO:0000256" key="1">
    <source>
        <dbReference type="ARBA" id="ARBA00023242"/>
    </source>
</evidence>
<gene>
    <name evidence="4" type="ORF">QQS21_002003</name>
</gene>
<dbReference type="SMART" id="SM00906">
    <property type="entry name" value="Fungal_trans"/>
    <property type="match status" value="1"/>
</dbReference>
<reference evidence="4" key="1">
    <citation type="submission" date="2023-06" db="EMBL/GenBank/DDBJ databases">
        <title>Conoideocrella luteorostrata (Hypocreales: Clavicipitaceae), a potential biocontrol fungus for elongate hemlock scale in United States Christmas tree production areas.</title>
        <authorList>
            <person name="Barrett H."/>
            <person name="Lovett B."/>
            <person name="Macias A.M."/>
            <person name="Stajich J.E."/>
            <person name="Kasson M.T."/>
        </authorList>
    </citation>
    <scope>NUCLEOTIDE SEQUENCE</scope>
    <source>
        <strain evidence="4">ARSEF 14590</strain>
    </source>
</reference>
<dbReference type="PANTHER" id="PTHR46910:SF13">
    <property type="entry name" value="SPECIFIC TRANSCRIPTION FACTOR, PUTATIVE (AFU_ORTHOLOGUE AFUA_4G06190)-RELATED"/>
    <property type="match status" value="1"/>
</dbReference>